<dbReference type="GO" id="GO:0005634">
    <property type="term" value="C:nucleus"/>
    <property type="evidence" value="ECO:0007669"/>
    <property type="project" value="UniProtKB-SubCell"/>
</dbReference>
<dbReference type="Gene3D" id="2.40.330.10">
    <property type="entry name" value="DNA-binding pseudobarrel domain"/>
    <property type="match status" value="1"/>
</dbReference>
<sequence length="167" mass="19336">MELLAAEAEVPEDLLQHMIALAPDRSKRISPWENNPWEEWLMNEPVKRVVFSRRLVHKDLTPRGLAITALSDLTIGRPNSIEVLQTNLERIWTFRCFWRGLRQRLSLGGPDWGRFKRCYQLKPGDVITVYNISLNNIQRFFIHLQKVPVPVEEQIAATAAIAFAINH</sequence>
<evidence type="ECO:0000313" key="6">
    <source>
        <dbReference type="Proteomes" id="UP000813463"/>
    </source>
</evidence>
<dbReference type="RefSeq" id="XP_021839127.1">
    <property type="nucleotide sequence ID" value="XM_021983435.2"/>
</dbReference>
<dbReference type="InterPro" id="IPR015300">
    <property type="entry name" value="DNA-bd_pseudobarrel_sf"/>
</dbReference>
<evidence type="ECO:0000313" key="7">
    <source>
        <dbReference type="RefSeq" id="XP_021839127.1"/>
    </source>
</evidence>
<dbReference type="SUPFAM" id="SSF101936">
    <property type="entry name" value="DNA-binding pseudobarrel domain"/>
    <property type="match status" value="1"/>
</dbReference>
<dbReference type="Proteomes" id="UP000813463">
    <property type="component" value="Chromosome 3"/>
</dbReference>
<keyword evidence="5" id="KW-0539">Nucleus</keyword>
<dbReference type="GO" id="GO:0003677">
    <property type="term" value="F:DNA binding"/>
    <property type="evidence" value="ECO:0007669"/>
    <property type="project" value="UniProtKB-KW"/>
</dbReference>
<evidence type="ECO:0000256" key="5">
    <source>
        <dbReference type="ARBA" id="ARBA00023242"/>
    </source>
</evidence>
<comment type="subcellular location">
    <subcellularLocation>
        <location evidence="1">Nucleus</location>
    </subcellularLocation>
</comment>
<dbReference type="AlphaFoldDB" id="A0A9R0JLH5"/>
<evidence type="ECO:0000256" key="1">
    <source>
        <dbReference type="ARBA" id="ARBA00004123"/>
    </source>
</evidence>
<keyword evidence="6" id="KW-1185">Reference proteome</keyword>
<proteinExistence type="predicted"/>
<organism evidence="6 7">
    <name type="scientific">Spinacia oleracea</name>
    <name type="common">Spinach</name>
    <dbReference type="NCBI Taxonomy" id="3562"/>
    <lineage>
        <taxon>Eukaryota</taxon>
        <taxon>Viridiplantae</taxon>
        <taxon>Streptophyta</taxon>
        <taxon>Embryophyta</taxon>
        <taxon>Tracheophyta</taxon>
        <taxon>Spermatophyta</taxon>
        <taxon>Magnoliopsida</taxon>
        <taxon>eudicotyledons</taxon>
        <taxon>Gunneridae</taxon>
        <taxon>Pentapetalae</taxon>
        <taxon>Caryophyllales</taxon>
        <taxon>Chenopodiaceae</taxon>
        <taxon>Chenopodioideae</taxon>
        <taxon>Anserineae</taxon>
        <taxon>Spinacia</taxon>
    </lineage>
</organism>
<keyword evidence="2" id="KW-0805">Transcription regulation</keyword>
<evidence type="ECO:0000256" key="2">
    <source>
        <dbReference type="ARBA" id="ARBA00023015"/>
    </source>
</evidence>
<evidence type="ECO:0000256" key="4">
    <source>
        <dbReference type="ARBA" id="ARBA00023163"/>
    </source>
</evidence>
<reference evidence="6" key="1">
    <citation type="journal article" date="2021" name="Nat. Commun.">
        <title>Genomic analyses provide insights into spinach domestication and the genetic basis of agronomic traits.</title>
        <authorList>
            <person name="Cai X."/>
            <person name="Sun X."/>
            <person name="Xu C."/>
            <person name="Sun H."/>
            <person name="Wang X."/>
            <person name="Ge C."/>
            <person name="Zhang Z."/>
            <person name="Wang Q."/>
            <person name="Fei Z."/>
            <person name="Jiao C."/>
            <person name="Wang Q."/>
        </authorList>
    </citation>
    <scope>NUCLEOTIDE SEQUENCE [LARGE SCALE GENOMIC DNA]</scope>
    <source>
        <strain evidence="6">cv. Varoflay</strain>
    </source>
</reference>
<accession>A0A9R0JLH5</accession>
<dbReference type="KEGG" id="soe:110778894"/>
<keyword evidence="4" id="KW-0804">Transcription</keyword>
<dbReference type="GeneID" id="110778894"/>
<keyword evidence="3" id="KW-0238">DNA-binding</keyword>
<reference evidence="7" key="2">
    <citation type="submission" date="2025-08" db="UniProtKB">
        <authorList>
            <consortium name="RefSeq"/>
        </authorList>
    </citation>
    <scope>IDENTIFICATION</scope>
    <source>
        <tissue evidence="7">Leaf</tissue>
    </source>
</reference>
<protein>
    <recommendedName>
        <fullName evidence="8">TF-B3 domain-containing protein</fullName>
    </recommendedName>
</protein>
<gene>
    <name evidence="7" type="primary">LOC110778894</name>
</gene>
<evidence type="ECO:0000256" key="3">
    <source>
        <dbReference type="ARBA" id="ARBA00023125"/>
    </source>
</evidence>
<name>A0A9R0JLH5_SPIOL</name>
<evidence type="ECO:0008006" key="8">
    <source>
        <dbReference type="Google" id="ProtNLM"/>
    </source>
</evidence>